<dbReference type="RefSeq" id="XP_016239046.1">
    <property type="nucleotide sequence ID" value="XM_016377476.1"/>
</dbReference>
<dbReference type="Proteomes" id="UP000053328">
    <property type="component" value="Unassembled WGS sequence"/>
</dbReference>
<gene>
    <name evidence="1" type="ORF">PV08_03119</name>
</gene>
<dbReference type="STRING" id="91928.A0A0D2BJQ8"/>
<dbReference type="OrthoDB" id="5379619at2759"/>
<dbReference type="VEuPathDB" id="FungiDB:PV08_03119"/>
<evidence type="ECO:0000313" key="2">
    <source>
        <dbReference type="Proteomes" id="UP000053328"/>
    </source>
</evidence>
<sequence>MGNGPLHRSDRIEWMYSAARVKVCHLPPYSPDVNPIGEFSPELNALITKKWEVYERRIQTKISRYF</sequence>
<keyword evidence="2" id="KW-1185">Reference proteome</keyword>
<dbReference type="InterPro" id="IPR036397">
    <property type="entry name" value="RNaseH_sf"/>
</dbReference>
<proteinExistence type="predicted"/>
<protein>
    <recommendedName>
        <fullName evidence="3">Tc1-like transposase DDE domain-containing protein</fullName>
    </recommendedName>
</protein>
<evidence type="ECO:0008006" key="3">
    <source>
        <dbReference type="Google" id="ProtNLM"/>
    </source>
</evidence>
<dbReference type="GeneID" id="27330202"/>
<reference evidence="1 2" key="1">
    <citation type="submission" date="2015-01" db="EMBL/GenBank/DDBJ databases">
        <title>The Genome Sequence of Exophiala spinifera CBS89968.</title>
        <authorList>
            <consortium name="The Broad Institute Genomics Platform"/>
            <person name="Cuomo C."/>
            <person name="de Hoog S."/>
            <person name="Gorbushina A."/>
            <person name="Stielow B."/>
            <person name="Teixiera M."/>
            <person name="Abouelleil A."/>
            <person name="Chapman S.B."/>
            <person name="Priest M."/>
            <person name="Young S.K."/>
            <person name="Wortman J."/>
            <person name="Nusbaum C."/>
            <person name="Birren B."/>
        </authorList>
    </citation>
    <scope>NUCLEOTIDE SEQUENCE [LARGE SCALE GENOMIC DNA]</scope>
    <source>
        <strain evidence="1 2">CBS 89968</strain>
    </source>
</reference>
<dbReference type="EMBL" id="KN847493">
    <property type="protein sequence ID" value="KIW18830.1"/>
    <property type="molecule type" value="Genomic_DNA"/>
</dbReference>
<dbReference type="GO" id="GO:0003676">
    <property type="term" value="F:nucleic acid binding"/>
    <property type="evidence" value="ECO:0007669"/>
    <property type="project" value="InterPro"/>
</dbReference>
<dbReference type="AlphaFoldDB" id="A0A0D2BJQ8"/>
<evidence type="ECO:0000313" key="1">
    <source>
        <dbReference type="EMBL" id="KIW18830.1"/>
    </source>
</evidence>
<dbReference type="HOGENOM" id="CLU_2831211_0_0_1"/>
<dbReference type="Gene3D" id="3.30.420.10">
    <property type="entry name" value="Ribonuclease H-like superfamily/Ribonuclease H"/>
    <property type="match status" value="1"/>
</dbReference>
<name>A0A0D2BJQ8_9EURO</name>
<accession>A0A0D2BJQ8</accession>
<organism evidence="1 2">
    <name type="scientific">Exophiala spinifera</name>
    <dbReference type="NCBI Taxonomy" id="91928"/>
    <lineage>
        <taxon>Eukaryota</taxon>
        <taxon>Fungi</taxon>
        <taxon>Dikarya</taxon>
        <taxon>Ascomycota</taxon>
        <taxon>Pezizomycotina</taxon>
        <taxon>Eurotiomycetes</taxon>
        <taxon>Chaetothyriomycetidae</taxon>
        <taxon>Chaetothyriales</taxon>
        <taxon>Herpotrichiellaceae</taxon>
        <taxon>Exophiala</taxon>
    </lineage>
</organism>